<name>A0ABR1UE74_9PEZI</name>
<comment type="caution">
    <text evidence="2">The sequence shown here is derived from an EMBL/GenBank/DDBJ whole genome shotgun (WGS) entry which is preliminary data.</text>
</comment>
<sequence length="81" mass="8237">MVIGAAAAPHGVLNVGSTARDIVIPCGGTGLWWAAAKGDRVSGEVGGLDYFRIRKAQGRGLATSPLAGEHSSAERSFGSSR</sequence>
<organism evidence="2 3">
    <name type="scientific">Apiospora saccharicola</name>
    <dbReference type="NCBI Taxonomy" id="335842"/>
    <lineage>
        <taxon>Eukaryota</taxon>
        <taxon>Fungi</taxon>
        <taxon>Dikarya</taxon>
        <taxon>Ascomycota</taxon>
        <taxon>Pezizomycotina</taxon>
        <taxon>Sordariomycetes</taxon>
        <taxon>Xylariomycetidae</taxon>
        <taxon>Amphisphaeriales</taxon>
        <taxon>Apiosporaceae</taxon>
        <taxon>Apiospora</taxon>
    </lineage>
</organism>
<gene>
    <name evidence="2" type="ORF">PG996_011131</name>
</gene>
<keyword evidence="3" id="KW-1185">Reference proteome</keyword>
<dbReference type="EMBL" id="JAQQWM010000007">
    <property type="protein sequence ID" value="KAK8057194.1"/>
    <property type="molecule type" value="Genomic_DNA"/>
</dbReference>
<reference evidence="2 3" key="1">
    <citation type="submission" date="2023-01" db="EMBL/GenBank/DDBJ databases">
        <title>Analysis of 21 Apiospora genomes using comparative genomics revels a genus with tremendous synthesis potential of carbohydrate active enzymes and secondary metabolites.</title>
        <authorList>
            <person name="Sorensen T."/>
        </authorList>
    </citation>
    <scope>NUCLEOTIDE SEQUENCE [LARGE SCALE GENOMIC DNA]</scope>
    <source>
        <strain evidence="2 3">CBS 83171</strain>
    </source>
</reference>
<accession>A0ABR1UE74</accession>
<evidence type="ECO:0000313" key="3">
    <source>
        <dbReference type="Proteomes" id="UP001446871"/>
    </source>
</evidence>
<proteinExistence type="predicted"/>
<evidence type="ECO:0000313" key="2">
    <source>
        <dbReference type="EMBL" id="KAK8057194.1"/>
    </source>
</evidence>
<protein>
    <submittedName>
        <fullName evidence="2">Uncharacterized protein</fullName>
    </submittedName>
</protein>
<dbReference type="Proteomes" id="UP001446871">
    <property type="component" value="Unassembled WGS sequence"/>
</dbReference>
<feature type="region of interest" description="Disordered" evidence="1">
    <location>
        <begin position="62"/>
        <end position="81"/>
    </location>
</feature>
<evidence type="ECO:0000256" key="1">
    <source>
        <dbReference type="SAM" id="MobiDB-lite"/>
    </source>
</evidence>